<feature type="region of interest" description="Disordered" evidence="1">
    <location>
        <begin position="244"/>
        <end position="267"/>
    </location>
</feature>
<evidence type="ECO:0000256" key="1">
    <source>
        <dbReference type="SAM" id="MobiDB-lite"/>
    </source>
</evidence>
<feature type="domain" description="Mitochondrial splicing suppressor 51-like C-terminal" evidence="2">
    <location>
        <begin position="170"/>
        <end position="346"/>
    </location>
</feature>
<comment type="caution">
    <text evidence="3">The sequence shown here is derived from an EMBL/GenBank/DDBJ whole genome shotgun (WGS) entry which is preliminary data.</text>
</comment>
<organism evidence="3 4">
    <name type="scientific">Chaetoceros tenuissimus</name>
    <dbReference type="NCBI Taxonomy" id="426638"/>
    <lineage>
        <taxon>Eukaryota</taxon>
        <taxon>Sar</taxon>
        <taxon>Stramenopiles</taxon>
        <taxon>Ochrophyta</taxon>
        <taxon>Bacillariophyta</taxon>
        <taxon>Coscinodiscophyceae</taxon>
        <taxon>Chaetocerotophycidae</taxon>
        <taxon>Chaetocerotales</taxon>
        <taxon>Chaetocerotaceae</taxon>
        <taxon>Chaetoceros</taxon>
    </lineage>
</organism>
<feature type="compositionally biased region" description="Basic and acidic residues" evidence="1">
    <location>
        <begin position="244"/>
        <end position="258"/>
    </location>
</feature>
<accession>A0AAD3H187</accession>
<reference evidence="3 4" key="1">
    <citation type="journal article" date="2021" name="Sci. Rep.">
        <title>The genome of the diatom Chaetoceros tenuissimus carries an ancient integrated fragment of an extant virus.</title>
        <authorList>
            <person name="Hongo Y."/>
            <person name="Kimura K."/>
            <person name="Takaki Y."/>
            <person name="Yoshida Y."/>
            <person name="Baba S."/>
            <person name="Kobayashi G."/>
            <person name="Nagasaki K."/>
            <person name="Hano T."/>
            <person name="Tomaru Y."/>
        </authorList>
    </citation>
    <scope>NUCLEOTIDE SEQUENCE [LARGE SCALE GENOMIC DNA]</scope>
    <source>
        <strain evidence="3 4">NIES-3715</strain>
    </source>
</reference>
<dbReference type="PANTHER" id="PTHR28069:SF2">
    <property type="entry name" value="GH20023P"/>
    <property type="match status" value="1"/>
</dbReference>
<dbReference type="EMBL" id="BLLK01000022">
    <property type="protein sequence ID" value="GFH46862.1"/>
    <property type="molecule type" value="Genomic_DNA"/>
</dbReference>
<dbReference type="Proteomes" id="UP001054902">
    <property type="component" value="Unassembled WGS sequence"/>
</dbReference>
<name>A0AAD3H187_9STRA</name>
<dbReference type="Pfam" id="PF20179">
    <property type="entry name" value="MSS51_C"/>
    <property type="match status" value="1"/>
</dbReference>
<keyword evidence="4" id="KW-1185">Reference proteome</keyword>
<feature type="region of interest" description="Disordered" evidence="1">
    <location>
        <begin position="420"/>
        <end position="453"/>
    </location>
</feature>
<protein>
    <recommendedName>
        <fullName evidence="2">Mitochondrial splicing suppressor 51-like C-terminal domain-containing protein</fullName>
    </recommendedName>
</protein>
<dbReference type="AlphaFoldDB" id="A0AAD3H187"/>
<feature type="compositionally biased region" description="Basic residues" evidence="1">
    <location>
        <begin position="442"/>
        <end position="453"/>
    </location>
</feature>
<proteinExistence type="predicted"/>
<evidence type="ECO:0000259" key="2">
    <source>
        <dbReference type="Pfam" id="PF20179"/>
    </source>
</evidence>
<feature type="compositionally biased region" description="Basic and acidic residues" evidence="1">
    <location>
        <begin position="428"/>
        <end position="439"/>
    </location>
</feature>
<evidence type="ECO:0000313" key="3">
    <source>
        <dbReference type="EMBL" id="GFH46862.1"/>
    </source>
</evidence>
<evidence type="ECO:0000313" key="4">
    <source>
        <dbReference type="Proteomes" id="UP001054902"/>
    </source>
</evidence>
<dbReference type="PANTHER" id="PTHR28069">
    <property type="entry name" value="GH20023P"/>
    <property type="match status" value="1"/>
</dbReference>
<sequence length="453" mass="51076">MDFLASFNLHELPEQQTKINEDISEALKENPDIRLGFDACCTCAKKLKLSDKSDVCCKGCKRVWYCSKECRRKDAESDVNDDEPAQGHSSIICSLCRLAQIEDFLEGKADNKITLSKEEREAAYDRIRSEHESYPATLANVLLDAMSFQPTLARMKKERRKKTDRAGGFSSRNKTFTIHIIGASEEAELWGDYDHSSCESSYAAYAEAMTELSHTYDGISTIELIFVGPDCPKKNVNEVRFIKGATEEHQSSRDDGSKNKQRNTTTASKIEVRVQSYRCNYDESICNTIPTADVVVFFNPGFTCPDYDWSGALNTCVKEHGVARRKPFMITTNTEMEAISDLQYLHKHGYIDNLPMVVADIIDGENTSKETDFDIAEHNDPNIFFGENPNAGLRVRQSGNMANDLFVKNRWIYGGLFSGNEEASTSSKKIEAKERRDSTPQKPKKRSKNSALM</sequence>
<dbReference type="InterPro" id="IPR046824">
    <property type="entry name" value="Mss51-like_C"/>
</dbReference>
<gene>
    <name evidence="3" type="ORF">CTEN210_03336</name>
</gene>